<dbReference type="OrthoDB" id="2979215at2759"/>
<gene>
    <name evidence="1" type="ORF">MVEN_02209900</name>
</gene>
<evidence type="ECO:0000313" key="2">
    <source>
        <dbReference type="Proteomes" id="UP000620124"/>
    </source>
</evidence>
<dbReference type="EMBL" id="JACAZI010000024">
    <property type="protein sequence ID" value="KAF7335559.1"/>
    <property type="molecule type" value="Genomic_DNA"/>
</dbReference>
<dbReference type="Proteomes" id="UP000620124">
    <property type="component" value="Unassembled WGS sequence"/>
</dbReference>
<reference evidence="1" key="1">
    <citation type="submission" date="2020-05" db="EMBL/GenBank/DDBJ databases">
        <title>Mycena genomes resolve the evolution of fungal bioluminescence.</title>
        <authorList>
            <person name="Tsai I.J."/>
        </authorList>
    </citation>
    <scope>NUCLEOTIDE SEQUENCE</scope>
    <source>
        <strain evidence="1">CCC161011</strain>
    </source>
</reference>
<sequence>MSNNFRFSIHGLVNVVELGPGDLKWEFIEDIRRFLLDTPRGEPILESMASFVDEAGGPALCLLAPPGVYACTQCTVGWMEKSVDEKKTEKMTIKLSSTICNTWLESLAYPKEPHILGAILTITVLHELVHVIRRVFCTTWTPEKLRGSRMPTAVPILDPAGQLIEVQRGEGGLEWKQSVLSEMLVAFEAGAVGNWTKVAAVGFTSNNRTQWIPKTDTQSIESVISLQLFSLKGQFRYDTNGGDAPPFPADDVVWRHGGATPLPADFSPTVSPSPSRNVGQILTLPRLPEPEARQALEDGIGMKVDIERPVCGTGQM</sequence>
<proteinExistence type="predicted"/>
<organism evidence="1 2">
    <name type="scientific">Mycena venus</name>
    <dbReference type="NCBI Taxonomy" id="2733690"/>
    <lineage>
        <taxon>Eukaryota</taxon>
        <taxon>Fungi</taxon>
        <taxon>Dikarya</taxon>
        <taxon>Basidiomycota</taxon>
        <taxon>Agaricomycotina</taxon>
        <taxon>Agaricomycetes</taxon>
        <taxon>Agaricomycetidae</taxon>
        <taxon>Agaricales</taxon>
        <taxon>Marasmiineae</taxon>
        <taxon>Mycenaceae</taxon>
        <taxon>Mycena</taxon>
    </lineage>
</organism>
<accession>A0A8H7CFB4</accession>
<name>A0A8H7CFB4_9AGAR</name>
<dbReference type="AlphaFoldDB" id="A0A8H7CFB4"/>
<protein>
    <submittedName>
        <fullName evidence="1">Uncharacterized protein</fullName>
    </submittedName>
</protein>
<comment type="caution">
    <text evidence="1">The sequence shown here is derived from an EMBL/GenBank/DDBJ whole genome shotgun (WGS) entry which is preliminary data.</text>
</comment>
<evidence type="ECO:0000313" key="1">
    <source>
        <dbReference type="EMBL" id="KAF7335559.1"/>
    </source>
</evidence>
<keyword evidence="2" id="KW-1185">Reference proteome</keyword>